<dbReference type="Proteomes" id="UP000237000">
    <property type="component" value="Unassembled WGS sequence"/>
</dbReference>
<evidence type="ECO:0000313" key="3">
    <source>
        <dbReference type="Proteomes" id="UP000237000"/>
    </source>
</evidence>
<sequence length="111" mass="12798">MKEWGCYLASPFIWAQERNLLQRFALKPSSVSFSLPLFRHSTSVSISTRTQLHLHWCTTRPQPQAPRPRISTVHGQASILSYRLVSSRLIYFYQVSFANPNVFLVAFLILS</sequence>
<keyword evidence="1" id="KW-0472">Membrane</keyword>
<name>A0A2P5EHD3_TREOI</name>
<organism evidence="2 3">
    <name type="scientific">Trema orientale</name>
    <name type="common">Charcoal tree</name>
    <name type="synonym">Celtis orientalis</name>
    <dbReference type="NCBI Taxonomy" id="63057"/>
    <lineage>
        <taxon>Eukaryota</taxon>
        <taxon>Viridiplantae</taxon>
        <taxon>Streptophyta</taxon>
        <taxon>Embryophyta</taxon>
        <taxon>Tracheophyta</taxon>
        <taxon>Spermatophyta</taxon>
        <taxon>Magnoliopsida</taxon>
        <taxon>eudicotyledons</taxon>
        <taxon>Gunneridae</taxon>
        <taxon>Pentapetalae</taxon>
        <taxon>rosids</taxon>
        <taxon>fabids</taxon>
        <taxon>Rosales</taxon>
        <taxon>Cannabaceae</taxon>
        <taxon>Trema</taxon>
    </lineage>
</organism>
<dbReference type="EMBL" id="JXTC01000154">
    <property type="protein sequence ID" value="PON84942.1"/>
    <property type="molecule type" value="Genomic_DNA"/>
</dbReference>
<dbReference type="AlphaFoldDB" id="A0A2P5EHD3"/>
<keyword evidence="3" id="KW-1185">Reference proteome</keyword>
<comment type="caution">
    <text evidence="2">The sequence shown here is derived from an EMBL/GenBank/DDBJ whole genome shotgun (WGS) entry which is preliminary data.</text>
</comment>
<reference evidence="3" key="1">
    <citation type="submission" date="2016-06" db="EMBL/GenBank/DDBJ databases">
        <title>Parallel loss of symbiosis genes in relatives of nitrogen-fixing non-legume Parasponia.</title>
        <authorList>
            <person name="Van Velzen R."/>
            <person name="Holmer R."/>
            <person name="Bu F."/>
            <person name="Rutten L."/>
            <person name="Van Zeijl A."/>
            <person name="Liu W."/>
            <person name="Santuari L."/>
            <person name="Cao Q."/>
            <person name="Sharma T."/>
            <person name="Shen D."/>
            <person name="Roswanjaya Y."/>
            <person name="Wardhani T."/>
            <person name="Kalhor M.S."/>
            <person name="Jansen J."/>
            <person name="Van den Hoogen J."/>
            <person name="Gungor B."/>
            <person name="Hartog M."/>
            <person name="Hontelez J."/>
            <person name="Verver J."/>
            <person name="Yang W.-C."/>
            <person name="Schijlen E."/>
            <person name="Repin R."/>
            <person name="Schilthuizen M."/>
            <person name="Schranz E."/>
            <person name="Heidstra R."/>
            <person name="Miyata K."/>
            <person name="Fedorova E."/>
            <person name="Kohlen W."/>
            <person name="Bisseling T."/>
            <person name="Smit S."/>
            <person name="Geurts R."/>
        </authorList>
    </citation>
    <scope>NUCLEOTIDE SEQUENCE [LARGE SCALE GENOMIC DNA]</scope>
    <source>
        <strain evidence="3">cv. RG33-2</strain>
    </source>
</reference>
<evidence type="ECO:0000256" key="1">
    <source>
        <dbReference type="SAM" id="Phobius"/>
    </source>
</evidence>
<feature type="transmembrane region" description="Helical" evidence="1">
    <location>
        <begin position="90"/>
        <end position="110"/>
    </location>
</feature>
<dbReference type="InParanoid" id="A0A2P5EHD3"/>
<proteinExistence type="predicted"/>
<evidence type="ECO:0000313" key="2">
    <source>
        <dbReference type="EMBL" id="PON84942.1"/>
    </source>
</evidence>
<keyword evidence="1" id="KW-0812">Transmembrane</keyword>
<accession>A0A2P5EHD3</accession>
<keyword evidence="1" id="KW-1133">Transmembrane helix</keyword>
<protein>
    <submittedName>
        <fullName evidence="2">Uncharacterized protein</fullName>
    </submittedName>
</protein>
<gene>
    <name evidence="2" type="ORF">TorRG33x02_191940</name>
</gene>